<organism evidence="2">
    <name type="scientific">Medioppia subpectinata</name>
    <dbReference type="NCBI Taxonomy" id="1979941"/>
    <lineage>
        <taxon>Eukaryota</taxon>
        <taxon>Metazoa</taxon>
        <taxon>Ecdysozoa</taxon>
        <taxon>Arthropoda</taxon>
        <taxon>Chelicerata</taxon>
        <taxon>Arachnida</taxon>
        <taxon>Acari</taxon>
        <taxon>Acariformes</taxon>
        <taxon>Sarcoptiformes</taxon>
        <taxon>Oribatida</taxon>
        <taxon>Brachypylina</taxon>
        <taxon>Oppioidea</taxon>
        <taxon>Oppiidae</taxon>
        <taxon>Medioppia</taxon>
    </lineage>
</organism>
<reference evidence="2" key="1">
    <citation type="submission" date="2020-11" db="EMBL/GenBank/DDBJ databases">
        <authorList>
            <person name="Tran Van P."/>
        </authorList>
    </citation>
    <scope>NUCLEOTIDE SEQUENCE</scope>
</reference>
<keyword evidence="3" id="KW-1185">Reference proteome</keyword>
<evidence type="ECO:0000313" key="2">
    <source>
        <dbReference type="EMBL" id="CAD7644807.1"/>
    </source>
</evidence>
<feature type="transmembrane region" description="Helical" evidence="1">
    <location>
        <begin position="181"/>
        <end position="200"/>
    </location>
</feature>
<dbReference type="EMBL" id="CAJPIZ010032430">
    <property type="protein sequence ID" value="CAG2120272.1"/>
    <property type="molecule type" value="Genomic_DNA"/>
</dbReference>
<name>A0A7R9LN91_9ACAR</name>
<sequence>MRLFPMLATGVLISFIFDLMGDGPFWPNLKMFMAEPCYDRYTSADFQLYAMSPLAFLALYKMPRFGVLWNVFLLAIGISIPLILRFAPHIYEGFAADIVSDNIKAWSHHYWSSLPYIQTYIIGILMAYAIRRHPKAYLGGRIGETIICLVTFLMTFGICWWNKDFLHFSYRYTRLNGYELHVYLLVHKVFYLSGFCWLFYACATGRADNGLEGI</sequence>
<protein>
    <submittedName>
        <fullName evidence="2">Uncharacterized protein</fullName>
    </submittedName>
</protein>
<feature type="transmembrane region" description="Helical" evidence="1">
    <location>
        <begin position="142"/>
        <end position="161"/>
    </location>
</feature>
<keyword evidence="1" id="KW-0472">Membrane</keyword>
<feature type="transmembrane region" description="Helical" evidence="1">
    <location>
        <begin position="41"/>
        <end position="60"/>
    </location>
</feature>
<dbReference type="InterPro" id="IPR052728">
    <property type="entry name" value="O2_lipid_transport_reg"/>
</dbReference>
<dbReference type="PANTHER" id="PTHR11161">
    <property type="entry name" value="O-ACYLTRANSFERASE"/>
    <property type="match status" value="1"/>
</dbReference>
<dbReference type="OrthoDB" id="6501654at2759"/>
<dbReference type="EMBL" id="OC887005">
    <property type="protein sequence ID" value="CAD7644807.1"/>
    <property type="molecule type" value="Genomic_DNA"/>
</dbReference>
<evidence type="ECO:0000313" key="3">
    <source>
        <dbReference type="Proteomes" id="UP000759131"/>
    </source>
</evidence>
<proteinExistence type="predicted"/>
<feature type="non-terminal residue" evidence="2">
    <location>
        <position position="214"/>
    </location>
</feature>
<accession>A0A7R9LN91</accession>
<gene>
    <name evidence="2" type="ORF">OSB1V03_LOCUS20219</name>
</gene>
<dbReference type="Proteomes" id="UP000759131">
    <property type="component" value="Unassembled WGS sequence"/>
</dbReference>
<evidence type="ECO:0000256" key="1">
    <source>
        <dbReference type="SAM" id="Phobius"/>
    </source>
</evidence>
<feature type="transmembrane region" description="Helical" evidence="1">
    <location>
        <begin position="67"/>
        <end position="90"/>
    </location>
</feature>
<keyword evidence="1" id="KW-1133">Transmembrane helix</keyword>
<feature type="transmembrane region" description="Helical" evidence="1">
    <location>
        <begin position="110"/>
        <end position="130"/>
    </location>
</feature>
<dbReference type="PANTHER" id="PTHR11161:SF0">
    <property type="entry name" value="O-ACYLTRANSFERASE LIKE PROTEIN"/>
    <property type="match status" value="1"/>
</dbReference>
<dbReference type="AlphaFoldDB" id="A0A7R9LN91"/>
<keyword evidence="1" id="KW-0812">Transmembrane</keyword>